<evidence type="ECO:0008006" key="3">
    <source>
        <dbReference type="Google" id="ProtNLM"/>
    </source>
</evidence>
<reference evidence="1 2" key="1">
    <citation type="submission" date="2016-10" db="EMBL/GenBank/DDBJ databases">
        <authorList>
            <person name="de Groot N.N."/>
        </authorList>
    </citation>
    <scope>NUCLEOTIDE SEQUENCE [LARGE SCALE GENOMIC DNA]</scope>
    <source>
        <strain evidence="1 2">CPCC 100156</strain>
    </source>
</reference>
<dbReference type="AlphaFoldDB" id="A0A1G6R132"/>
<dbReference type="Gene3D" id="1.25.40.10">
    <property type="entry name" value="Tetratricopeptide repeat domain"/>
    <property type="match status" value="1"/>
</dbReference>
<protein>
    <recommendedName>
        <fullName evidence="3">Tetratricopeptide repeat-containing protein</fullName>
    </recommendedName>
</protein>
<dbReference type="SUPFAM" id="SSF48452">
    <property type="entry name" value="TPR-like"/>
    <property type="match status" value="1"/>
</dbReference>
<keyword evidence="2" id="KW-1185">Reference proteome</keyword>
<dbReference type="STRING" id="938405.SAMN02927895_04676"/>
<name>A0A1G6R132_9PROT</name>
<dbReference type="Proteomes" id="UP000198925">
    <property type="component" value="Unassembled WGS sequence"/>
</dbReference>
<gene>
    <name evidence="1" type="ORF">SAMN04487779_1003249</name>
</gene>
<evidence type="ECO:0000313" key="2">
    <source>
        <dbReference type="Proteomes" id="UP000198925"/>
    </source>
</evidence>
<sequence length="222" mass="24316">MNTALLYHRPEPARLTLVEAPSPATPTEVRLPAEAGLASARAAQVALAMTEAGLDAAFHDLVAEADAARDRRQWDIAEYLYWRALSLHPLHPGYRVQYGHALKEQGKLADAEVAYRSAWALGERGEDLHRHIMHVAGLQGDATAPPLPPEVPPAHPLDELPWQEDVELAFALLLHRPPQLTGEVLPLLRAVPSRRALLLLIAKRPEMAAANRDLMLLLAEAG</sequence>
<dbReference type="RefSeq" id="WP_176849480.1">
    <property type="nucleotide sequence ID" value="NZ_FMZX01000003.1"/>
</dbReference>
<evidence type="ECO:0000313" key="1">
    <source>
        <dbReference type="EMBL" id="SDC97755.1"/>
    </source>
</evidence>
<dbReference type="EMBL" id="FMZX01000003">
    <property type="protein sequence ID" value="SDC97755.1"/>
    <property type="molecule type" value="Genomic_DNA"/>
</dbReference>
<dbReference type="InterPro" id="IPR011990">
    <property type="entry name" value="TPR-like_helical_dom_sf"/>
</dbReference>
<proteinExistence type="predicted"/>
<organism evidence="1 2">
    <name type="scientific">Belnapia rosea</name>
    <dbReference type="NCBI Taxonomy" id="938405"/>
    <lineage>
        <taxon>Bacteria</taxon>
        <taxon>Pseudomonadati</taxon>
        <taxon>Pseudomonadota</taxon>
        <taxon>Alphaproteobacteria</taxon>
        <taxon>Acetobacterales</taxon>
        <taxon>Roseomonadaceae</taxon>
        <taxon>Belnapia</taxon>
    </lineage>
</organism>
<accession>A0A1G6R132</accession>